<dbReference type="EMBL" id="JYDP01000158">
    <property type="protein sequence ID" value="KRZ04673.1"/>
    <property type="molecule type" value="Genomic_DNA"/>
</dbReference>
<dbReference type="Proteomes" id="UP000055024">
    <property type="component" value="Unassembled WGS sequence"/>
</dbReference>
<organism evidence="1 2">
    <name type="scientific">Trichinella zimbabwensis</name>
    <dbReference type="NCBI Taxonomy" id="268475"/>
    <lineage>
        <taxon>Eukaryota</taxon>
        <taxon>Metazoa</taxon>
        <taxon>Ecdysozoa</taxon>
        <taxon>Nematoda</taxon>
        <taxon>Enoplea</taxon>
        <taxon>Dorylaimia</taxon>
        <taxon>Trichinellida</taxon>
        <taxon>Trichinellidae</taxon>
        <taxon>Trichinella</taxon>
    </lineage>
</organism>
<protein>
    <submittedName>
        <fullName evidence="1">Retrovirus-related Pol polyprotein from transposon TNT 1-94</fullName>
    </submittedName>
</protein>
<gene>
    <name evidence="1" type="ORF">T11_10695</name>
</gene>
<reference evidence="1 2" key="1">
    <citation type="submission" date="2015-01" db="EMBL/GenBank/DDBJ databases">
        <title>Evolution of Trichinella species and genotypes.</title>
        <authorList>
            <person name="Korhonen P.K."/>
            <person name="Edoardo P."/>
            <person name="Giuseppe L.R."/>
            <person name="Gasser R.B."/>
        </authorList>
    </citation>
    <scope>NUCLEOTIDE SEQUENCE [LARGE SCALE GENOMIC DNA]</scope>
    <source>
        <strain evidence="1">ISS1029</strain>
    </source>
</reference>
<dbReference type="OrthoDB" id="413361at2759"/>
<name>A0A0V1H2A2_9BILA</name>
<dbReference type="PANTHER" id="PTHR42648:SF28">
    <property type="entry name" value="TRANSPOSON-ENCODED PROTEIN WITH RIBONUCLEASE H-LIKE AND RETROVIRUS ZINC FINGER-LIKE DOMAINS"/>
    <property type="match status" value="1"/>
</dbReference>
<dbReference type="InterPro" id="IPR039537">
    <property type="entry name" value="Retrotran_Ty1/copia-like"/>
</dbReference>
<proteinExistence type="predicted"/>
<dbReference type="InterPro" id="IPR012337">
    <property type="entry name" value="RNaseH-like_sf"/>
</dbReference>
<accession>A0A0V1H2A2</accession>
<keyword evidence="2" id="KW-1185">Reference proteome</keyword>
<evidence type="ECO:0000313" key="2">
    <source>
        <dbReference type="Proteomes" id="UP000055024"/>
    </source>
</evidence>
<dbReference type="InterPro" id="IPR036397">
    <property type="entry name" value="RNaseH_sf"/>
</dbReference>
<sequence length="462" mass="53413">MNTTVKIELLGKENYDTWKLQAQAILDKNDLWEFDDELSLEAALKWDISDQKAKADLILTISPLELREIKDCETSNEIWLRLASIYESKGPARKAALLECLILNRMNDEQSINDFLRKFFNCVDKLKAVDLDIAFDLLSILLLYSIPGSYESFRIAIESRAKLPKREGLKIKLLEEYEARKNREPKHDDGMFARGNAIAVERKDTWRSIADQTLLAADLIRNGAWTQEHHLICALTRKWELERLTWKSRQRQNKKCKGFEVIFQKNSALITNSNFGTVMVASEEGDLYYVESPSFIAATAESKVPTLMEWDRRLGHLNEKRLLELTKNEKSQTKKSCRPLELIHTDICGPMRQSSIGGLKYFITFIDDHSQWCKTYFFQNQNEVLDAFMNFNTLTIKLETKLKRCDQTMQLNIAAKTKWCGREKEPHVIEHGEMYAAGVEVITQLLGRSNFNGLLHTESLFI</sequence>
<comment type="caution">
    <text evidence="1">The sequence shown here is derived from an EMBL/GenBank/DDBJ whole genome shotgun (WGS) entry which is preliminary data.</text>
</comment>
<dbReference type="SUPFAM" id="SSF53098">
    <property type="entry name" value="Ribonuclease H-like"/>
    <property type="match status" value="1"/>
</dbReference>
<dbReference type="Pfam" id="PF14223">
    <property type="entry name" value="Retrotran_gag_2"/>
    <property type="match status" value="1"/>
</dbReference>
<dbReference type="GO" id="GO:0003676">
    <property type="term" value="F:nucleic acid binding"/>
    <property type="evidence" value="ECO:0007669"/>
    <property type="project" value="InterPro"/>
</dbReference>
<dbReference type="PANTHER" id="PTHR42648">
    <property type="entry name" value="TRANSPOSASE, PUTATIVE-RELATED"/>
    <property type="match status" value="1"/>
</dbReference>
<dbReference type="Gene3D" id="3.30.420.10">
    <property type="entry name" value="Ribonuclease H-like superfamily/Ribonuclease H"/>
    <property type="match status" value="1"/>
</dbReference>
<evidence type="ECO:0000313" key="1">
    <source>
        <dbReference type="EMBL" id="KRZ04673.1"/>
    </source>
</evidence>
<dbReference type="AlphaFoldDB" id="A0A0V1H2A2"/>